<dbReference type="RefSeq" id="WP_165240909.1">
    <property type="nucleotide sequence ID" value="NZ_JAAKZV010000152.1"/>
</dbReference>
<comment type="caution">
    <text evidence="6">The sequence shown here is derived from an EMBL/GenBank/DDBJ whole genome shotgun (WGS) entry which is preliminary data.</text>
</comment>
<dbReference type="Proteomes" id="UP000481583">
    <property type="component" value="Unassembled WGS sequence"/>
</dbReference>
<dbReference type="PANTHER" id="PTHR23221">
    <property type="entry name" value="GLYCOSYLPHOSPHATIDYLINOSITOL PHOSPHOLIPASE D"/>
    <property type="match status" value="1"/>
</dbReference>
<protein>
    <submittedName>
        <fullName evidence="6">Esterase</fullName>
    </submittedName>
</protein>
<dbReference type="AlphaFoldDB" id="A0A6G4U7C6"/>
<keyword evidence="3" id="KW-0378">Hydrolase</keyword>
<evidence type="ECO:0000313" key="6">
    <source>
        <dbReference type="EMBL" id="NGN67616.1"/>
    </source>
</evidence>
<name>A0A6G4U7C6_9ACTN</name>
<dbReference type="SUPFAM" id="SSF69318">
    <property type="entry name" value="Integrin alpha N-terminal domain"/>
    <property type="match status" value="1"/>
</dbReference>
<dbReference type="EMBL" id="JAAKZV010000152">
    <property type="protein sequence ID" value="NGN67616.1"/>
    <property type="molecule type" value="Genomic_DNA"/>
</dbReference>
<dbReference type="GO" id="GO:0016787">
    <property type="term" value="F:hydrolase activity"/>
    <property type="evidence" value="ECO:0007669"/>
    <property type="project" value="UniProtKB-KW"/>
</dbReference>
<feature type="signal peptide" evidence="5">
    <location>
        <begin position="1"/>
        <end position="30"/>
    </location>
</feature>
<dbReference type="PROSITE" id="PS51470">
    <property type="entry name" value="FG_GAP"/>
    <property type="match status" value="2"/>
</dbReference>
<keyword evidence="2" id="KW-0677">Repeat</keyword>
<sequence length="501" mass="50246">MRHIKSAALASATLLTLGGGAVLAIPAAQAADPPFPSIGWQQRNTDFDGNGYDDVLIGAPGATVGGARGAGYVTAQYSSADGISTTKKSILHQNTAGVPGGAEAGDAFGRAVATGDLDLDGYDDAIVGIPDEDLAGKSNAGGAVVFWGSPTGLHGSDSAWLQDPDGPRAGVNFGRAIEAARYFAPDPANPDAHLRDSIAVLADDALLFFTAPPGTAEPQIKISDRSLRAQDVAPKASGFEFRNLSHGNYNEDSWADLAVGGVSTGDQPGIGQVQVLHGAPDVADLGDGGTLDGGPAVVSGDWDGTGQDDLVINETGPNAPLGGGIKLYLGRGDLAGLEPEPVSYWHQDSFDLPGTAEAGDEWGSELSAGDTNGDGLPDLAIGAPGEDIGSKADAGAVAVLRGSGAGLIAAGAKGFSQNTADIPGTAESGDRWGSQVRLSDANKDGVFGLLASAPGENTNDGYVWVVPGSSSGLKAPGTWTYGAAHLGAPEANALFGAAIDE</sequence>
<gene>
    <name evidence="6" type="ORF">G5C51_27395</name>
</gene>
<organism evidence="6 7">
    <name type="scientific">Streptomyces coryli</name>
    <dbReference type="NCBI Taxonomy" id="1128680"/>
    <lineage>
        <taxon>Bacteria</taxon>
        <taxon>Bacillati</taxon>
        <taxon>Actinomycetota</taxon>
        <taxon>Actinomycetes</taxon>
        <taxon>Kitasatosporales</taxon>
        <taxon>Streptomycetaceae</taxon>
        <taxon>Streptomyces</taxon>
    </lineage>
</organism>
<evidence type="ECO:0000256" key="3">
    <source>
        <dbReference type="ARBA" id="ARBA00022801"/>
    </source>
</evidence>
<reference evidence="6 7" key="1">
    <citation type="submission" date="2020-02" db="EMBL/GenBank/DDBJ databases">
        <title>Whole-genome analyses of novel actinobacteria.</title>
        <authorList>
            <person name="Sahin N."/>
        </authorList>
    </citation>
    <scope>NUCLEOTIDE SEQUENCE [LARGE SCALE GENOMIC DNA]</scope>
    <source>
        <strain evidence="6 7">A7024</strain>
    </source>
</reference>
<evidence type="ECO:0000256" key="4">
    <source>
        <dbReference type="ARBA" id="ARBA00023180"/>
    </source>
</evidence>
<proteinExistence type="predicted"/>
<accession>A0A6G4U7C6</accession>
<keyword evidence="1 5" id="KW-0732">Signal</keyword>
<dbReference type="Pfam" id="PF01839">
    <property type="entry name" value="FG-GAP"/>
    <property type="match status" value="3"/>
</dbReference>
<evidence type="ECO:0000256" key="2">
    <source>
        <dbReference type="ARBA" id="ARBA00022737"/>
    </source>
</evidence>
<dbReference type="InterPro" id="IPR028994">
    <property type="entry name" value="Integrin_alpha_N"/>
</dbReference>
<evidence type="ECO:0000256" key="5">
    <source>
        <dbReference type="SAM" id="SignalP"/>
    </source>
</evidence>
<dbReference type="PANTHER" id="PTHR23221:SF7">
    <property type="entry name" value="PHOSPHATIDYLINOSITOL-GLYCAN-SPECIFIC PHOSPHOLIPASE D"/>
    <property type="match status" value="1"/>
</dbReference>
<evidence type="ECO:0000313" key="7">
    <source>
        <dbReference type="Proteomes" id="UP000481583"/>
    </source>
</evidence>
<evidence type="ECO:0000256" key="1">
    <source>
        <dbReference type="ARBA" id="ARBA00022729"/>
    </source>
</evidence>
<dbReference type="InterPro" id="IPR013519">
    <property type="entry name" value="Int_alpha_beta-p"/>
</dbReference>
<dbReference type="SMART" id="SM00191">
    <property type="entry name" value="Int_alpha"/>
    <property type="match status" value="4"/>
</dbReference>
<keyword evidence="4" id="KW-0325">Glycoprotein</keyword>
<keyword evidence="7" id="KW-1185">Reference proteome</keyword>
<dbReference type="InterPro" id="IPR013517">
    <property type="entry name" value="FG-GAP"/>
</dbReference>
<feature type="chain" id="PRO_5026086892" evidence="5">
    <location>
        <begin position="31"/>
        <end position="501"/>
    </location>
</feature>
<dbReference type="Gene3D" id="2.130.10.130">
    <property type="entry name" value="Integrin alpha, N-terminal"/>
    <property type="match status" value="2"/>
</dbReference>